<sequence>MAPTYNFETTIQKAVDDGIVPGVVLYARNKHGTLNYSHAAGHASLSPSNPRPMTPQTILALASMTKLLTSICVLQLLDPSSPYANSFFPLGLDTPVTDPVSYPQTYLPDLASLPILSPTTTDPFATRSRTKPITVRHLLTHSSGCGYTFLQPQLIAWNEWKLRQENKKPHLPVATAFAQTVPEQFSSPLLFEPGEGWAYGCGIDWAGWLLEKVTGVKLDDWLQDHVVHKLGLERGRLTFYPERVWPEEQHDRKRVAEMGKRVQAEWDNDVAGADAGAGAGAGDNRTKTEGHARTRHFDTPQLLKPDRGAFGGQGGFADLGAYCEVVYSLLVDDERLLTKEMARLLFEGQLKEEKAKAALNENMKTPQWVVGYVDEPSEEKGLVYDWTAGGLLVDEPGNGEGSGRWRRRGYLGWGGIFNLTWFVDRQAGVCGAFGAQTLDPADPLIEPLIKDFEKEIYEKHAAK</sequence>
<dbReference type="SUPFAM" id="SSF56601">
    <property type="entry name" value="beta-lactamase/transpeptidase-like"/>
    <property type="match status" value="1"/>
</dbReference>
<dbReference type="PANTHER" id="PTHR43283:SF17">
    <property type="entry name" value="(LOVD), PUTATIVE (AFU_ORTHOLOGUE AFUA_5G00920)-RELATED"/>
    <property type="match status" value="1"/>
</dbReference>
<evidence type="ECO:0000313" key="6">
    <source>
        <dbReference type="Proteomes" id="UP001303222"/>
    </source>
</evidence>
<evidence type="ECO:0000256" key="3">
    <source>
        <dbReference type="SAM" id="MobiDB-lite"/>
    </source>
</evidence>
<feature type="domain" description="Beta-lactamase-related" evidence="4">
    <location>
        <begin position="7"/>
        <end position="440"/>
    </location>
</feature>
<proteinExistence type="inferred from homology"/>
<comment type="similarity">
    <text evidence="1">Belongs to the class-A beta-lactamase family.</text>
</comment>
<evidence type="ECO:0000256" key="1">
    <source>
        <dbReference type="ARBA" id="ARBA00009009"/>
    </source>
</evidence>
<dbReference type="GO" id="GO:0016787">
    <property type="term" value="F:hydrolase activity"/>
    <property type="evidence" value="ECO:0007669"/>
    <property type="project" value="UniProtKB-KW"/>
</dbReference>
<dbReference type="EMBL" id="MU859177">
    <property type="protein sequence ID" value="KAK3950439.1"/>
    <property type="molecule type" value="Genomic_DNA"/>
</dbReference>
<dbReference type="InterPro" id="IPR050789">
    <property type="entry name" value="Diverse_Enzym_Activities"/>
</dbReference>
<dbReference type="Pfam" id="PF00144">
    <property type="entry name" value="Beta-lactamase"/>
    <property type="match status" value="1"/>
</dbReference>
<dbReference type="Proteomes" id="UP001303222">
    <property type="component" value="Unassembled WGS sequence"/>
</dbReference>
<dbReference type="InterPro" id="IPR012338">
    <property type="entry name" value="Beta-lactam/transpept-like"/>
</dbReference>
<evidence type="ECO:0000313" key="5">
    <source>
        <dbReference type="EMBL" id="KAK3950439.1"/>
    </source>
</evidence>
<dbReference type="PANTHER" id="PTHR43283">
    <property type="entry name" value="BETA-LACTAMASE-RELATED"/>
    <property type="match status" value="1"/>
</dbReference>
<evidence type="ECO:0000259" key="4">
    <source>
        <dbReference type="Pfam" id="PF00144"/>
    </source>
</evidence>
<reference evidence="5" key="2">
    <citation type="submission" date="2023-06" db="EMBL/GenBank/DDBJ databases">
        <authorList>
            <consortium name="Lawrence Berkeley National Laboratory"/>
            <person name="Mondo S.J."/>
            <person name="Hensen N."/>
            <person name="Bonometti L."/>
            <person name="Westerberg I."/>
            <person name="Brannstrom I.O."/>
            <person name="Guillou S."/>
            <person name="Cros-Aarteil S."/>
            <person name="Calhoun S."/>
            <person name="Haridas S."/>
            <person name="Kuo A."/>
            <person name="Pangilinan J."/>
            <person name="Riley R."/>
            <person name="Labutti K."/>
            <person name="Andreopoulos B."/>
            <person name="Lipzen A."/>
            <person name="Chen C."/>
            <person name="Yanf M."/>
            <person name="Daum C."/>
            <person name="Ng V."/>
            <person name="Clum A."/>
            <person name="Steindorff A."/>
            <person name="Ohm R."/>
            <person name="Martin F."/>
            <person name="Silar P."/>
            <person name="Natvig D."/>
            <person name="Lalanne C."/>
            <person name="Gautier V."/>
            <person name="Ament-Velasquez S.L."/>
            <person name="Kruys A."/>
            <person name="Hutchinson M.I."/>
            <person name="Powell A.J."/>
            <person name="Barry K."/>
            <person name="Miller A.N."/>
            <person name="Grigoriev I.V."/>
            <person name="Debuchy R."/>
            <person name="Gladieux P."/>
            <person name="Thoren M.H."/>
            <person name="Johannesson H."/>
        </authorList>
    </citation>
    <scope>NUCLEOTIDE SEQUENCE</scope>
    <source>
        <strain evidence="5">CBS 626.80</strain>
    </source>
</reference>
<keyword evidence="6" id="KW-1185">Reference proteome</keyword>
<name>A0AAN6NQW3_9PEZI</name>
<reference evidence="5" key="1">
    <citation type="journal article" date="2023" name="Mol. Phylogenet. Evol.">
        <title>Genome-scale phylogeny and comparative genomics of the fungal order Sordariales.</title>
        <authorList>
            <person name="Hensen N."/>
            <person name="Bonometti L."/>
            <person name="Westerberg I."/>
            <person name="Brannstrom I.O."/>
            <person name="Guillou S."/>
            <person name="Cros-Aarteil S."/>
            <person name="Calhoun S."/>
            <person name="Haridas S."/>
            <person name="Kuo A."/>
            <person name="Mondo S."/>
            <person name="Pangilinan J."/>
            <person name="Riley R."/>
            <person name="LaButti K."/>
            <person name="Andreopoulos B."/>
            <person name="Lipzen A."/>
            <person name="Chen C."/>
            <person name="Yan M."/>
            <person name="Daum C."/>
            <person name="Ng V."/>
            <person name="Clum A."/>
            <person name="Steindorff A."/>
            <person name="Ohm R.A."/>
            <person name="Martin F."/>
            <person name="Silar P."/>
            <person name="Natvig D.O."/>
            <person name="Lalanne C."/>
            <person name="Gautier V."/>
            <person name="Ament-Velasquez S.L."/>
            <person name="Kruys A."/>
            <person name="Hutchinson M.I."/>
            <person name="Powell A.J."/>
            <person name="Barry K."/>
            <person name="Miller A.N."/>
            <person name="Grigoriev I.V."/>
            <person name="Debuchy R."/>
            <person name="Gladieux P."/>
            <person name="Hiltunen Thoren M."/>
            <person name="Johannesson H."/>
        </authorList>
    </citation>
    <scope>NUCLEOTIDE SEQUENCE</scope>
    <source>
        <strain evidence="5">CBS 626.80</strain>
    </source>
</reference>
<feature type="compositionally biased region" description="Basic and acidic residues" evidence="3">
    <location>
        <begin position="284"/>
        <end position="298"/>
    </location>
</feature>
<dbReference type="Gene3D" id="3.40.710.10">
    <property type="entry name" value="DD-peptidase/beta-lactamase superfamily"/>
    <property type="match status" value="1"/>
</dbReference>
<feature type="region of interest" description="Disordered" evidence="3">
    <location>
        <begin position="272"/>
        <end position="304"/>
    </location>
</feature>
<evidence type="ECO:0000256" key="2">
    <source>
        <dbReference type="ARBA" id="ARBA00022801"/>
    </source>
</evidence>
<dbReference type="InterPro" id="IPR001466">
    <property type="entry name" value="Beta-lactam-related"/>
</dbReference>
<accession>A0AAN6NQW3</accession>
<comment type="caution">
    <text evidence="5">The sequence shown here is derived from an EMBL/GenBank/DDBJ whole genome shotgun (WGS) entry which is preliminary data.</text>
</comment>
<organism evidence="5 6">
    <name type="scientific">Pseudoneurospora amorphoporcata</name>
    <dbReference type="NCBI Taxonomy" id="241081"/>
    <lineage>
        <taxon>Eukaryota</taxon>
        <taxon>Fungi</taxon>
        <taxon>Dikarya</taxon>
        <taxon>Ascomycota</taxon>
        <taxon>Pezizomycotina</taxon>
        <taxon>Sordariomycetes</taxon>
        <taxon>Sordariomycetidae</taxon>
        <taxon>Sordariales</taxon>
        <taxon>Sordariaceae</taxon>
        <taxon>Pseudoneurospora</taxon>
    </lineage>
</organism>
<gene>
    <name evidence="5" type="ORF">QBC32DRAFT_346540</name>
</gene>
<keyword evidence="2" id="KW-0378">Hydrolase</keyword>
<dbReference type="AlphaFoldDB" id="A0AAN6NQW3"/>
<protein>
    <submittedName>
        <fullName evidence="5">Beta-lactamase/transpeptidase-like protein</fullName>
    </submittedName>
</protein>